<dbReference type="InterPro" id="IPR019874">
    <property type="entry name" value="RF_methyltr_PrmC"/>
</dbReference>
<proteinExistence type="inferred from homology"/>
<dbReference type="EMBL" id="UOFF01000463">
    <property type="protein sequence ID" value="VAW57810.1"/>
    <property type="molecule type" value="Genomic_DNA"/>
</dbReference>
<dbReference type="PANTHER" id="PTHR18895">
    <property type="entry name" value="HEMK METHYLTRANSFERASE"/>
    <property type="match status" value="1"/>
</dbReference>
<evidence type="ECO:0000256" key="1">
    <source>
        <dbReference type="ARBA" id="ARBA00022603"/>
    </source>
</evidence>
<name>A0A3B0WZG0_9ZZZZ</name>
<dbReference type="AlphaFoldDB" id="A0A3B0WZG0"/>
<dbReference type="Pfam" id="PF17827">
    <property type="entry name" value="PrmC_N"/>
    <property type="match status" value="1"/>
</dbReference>
<dbReference type="HAMAP" id="MF_02126">
    <property type="entry name" value="RF_methyltr_PrmC"/>
    <property type="match status" value="1"/>
</dbReference>
<dbReference type="PROSITE" id="PS00092">
    <property type="entry name" value="N6_MTASE"/>
    <property type="match status" value="1"/>
</dbReference>
<dbReference type="NCBIfam" id="TIGR00536">
    <property type="entry name" value="hemK_fam"/>
    <property type="match status" value="1"/>
</dbReference>
<dbReference type="InterPro" id="IPR025714">
    <property type="entry name" value="Methyltranfer_dom"/>
</dbReference>
<dbReference type="SUPFAM" id="SSF53335">
    <property type="entry name" value="S-adenosyl-L-methionine-dependent methyltransferases"/>
    <property type="match status" value="1"/>
</dbReference>
<dbReference type="EC" id="2.1.1.297" evidence="6"/>
<dbReference type="CDD" id="cd02440">
    <property type="entry name" value="AdoMet_MTases"/>
    <property type="match status" value="1"/>
</dbReference>
<reference evidence="6" key="1">
    <citation type="submission" date="2018-06" db="EMBL/GenBank/DDBJ databases">
        <authorList>
            <person name="Zhirakovskaya E."/>
        </authorList>
    </citation>
    <scope>NUCLEOTIDE SEQUENCE</scope>
</reference>
<dbReference type="InterPro" id="IPR004556">
    <property type="entry name" value="HemK-like"/>
</dbReference>
<dbReference type="InterPro" id="IPR029063">
    <property type="entry name" value="SAM-dependent_MTases_sf"/>
</dbReference>
<dbReference type="GO" id="GO:0003676">
    <property type="term" value="F:nucleic acid binding"/>
    <property type="evidence" value="ECO:0007669"/>
    <property type="project" value="InterPro"/>
</dbReference>
<dbReference type="NCBIfam" id="TIGR03534">
    <property type="entry name" value="RF_mod_PrmC"/>
    <property type="match status" value="1"/>
</dbReference>
<sequence length="278" mass="31094">MQITQLLKNATQNLLTLTDSPRLDAEVLLAFSLEKTRTWLTTWPDKSLTQAQENAFHALLKRRHNGEPIAHITGSREFWSLDLNISKDTLIPRPDTELMIELILELYPPTSSIKLLDLGTGSGAIALAMASERPNWQITATDFSNAALKVAKQNAQQLHLTNITFLCGNWFEPFNNSQFDIIASNPPYIPKTDPHLLQGDLRFEPLSALASGDDGLDDIRLISQQAAHHLSPKGILIIEHGYDQKENLNDIFIHFGYNNIQQHNDLSGNPRITCGLIS</sequence>
<evidence type="ECO:0000256" key="2">
    <source>
        <dbReference type="ARBA" id="ARBA00022679"/>
    </source>
</evidence>
<dbReference type="FunFam" id="3.40.50.150:FF:000053">
    <property type="entry name" value="Release factor glutamine methyltransferase"/>
    <property type="match status" value="1"/>
</dbReference>
<dbReference type="PANTHER" id="PTHR18895:SF74">
    <property type="entry name" value="MTRF1L RELEASE FACTOR GLUTAMINE METHYLTRANSFERASE"/>
    <property type="match status" value="1"/>
</dbReference>
<dbReference type="InterPro" id="IPR040758">
    <property type="entry name" value="PrmC_N"/>
</dbReference>
<accession>A0A3B0WZG0</accession>
<evidence type="ECO:0000259" key="4">
    <source>
        <dbReference type="Pfam" id="PF13847"/>
    </source>
</evidence>
<dbReference type="Gene3D" id="1.10.8.10">
    <property type="entry name" value="DNA helicase RuvA subunit, C-terminal domain"/>
    <property type="match status" value="1"/>
</dbReference>
<organism evidence="6">
    <name type="scientific">hydrothermal vent metagenome</name>
    <dbReference type="NCBI Taxonomy" id="652676"/>
    <lineage>
        <taxon>unclassified sequences</taxon>
        <taxon>metagenomes</taxon>
        <taxon>ecological metagenomes</taxon>
    </lineage>
</organism>
<gene>
    <name evidence="6" type="ORF">MNBD_GAMMA07-1894</name>
</gene>
<evidence type="ECO:0000313" key="6">
    <source>
        <dbReference type="EMBL" id="VAW57810.1"/>
    </source>
</evidence>
<dbReference type="InterPro" id="IPR050320">
    <property type="entry name" value="N5-glutamine_MTase"/>
</dbReference>
<dbReference type="FunFam" id="1.10.8.10:FF:000032">
    <property type="entry name" value="Release factor glutamine methyltransferase"/>
    <property type="match status" value="1"/>
</dbReference>
<protein>
    <submittedName>
        <fullName evidence="6">Peptide chain release factor N(5)-glutamine methyltransferase</fullName>
        <ecNumber evidence="6">2.1.1.297</ecNumber>
    </submittedName>
</protein>
<feature type="domain" description="Methyltransferase" evidence="4">
    <location>
        <begin position="111"/>
        <end position="247"/>
    </location>
</feature>
<evidence type="ECO:0000259" key="5">
    <source>
        <dbReference type="Pfam" id="PF17827"/>
    </source>
</evidence>
<evidence type="ECO:0000256" key="3">
    <source>
        <dbReference type="ARBA" id="ARBA00022691"/>
    </source>
</evidence>
<feature type="domain" description="Release factor glutamine methyltransferase N-terminal" evidence="5">
    <location>
        <begin position="5"/>
        <end position="74"/>
    </location>
</feature>
<dbReference type="GO" id="GO:0102559">
    <property type="term" value="F:peptide chain release factor N(5)-glutamine methyltransferase activity"/>
    <property type="evidence" value="ECO:0007669"/>
    <property type="project" value="UniProtKB-EC"/>
</dbReference>
<keyword evidence="2 6" id="KW-0808">Transferase</keyword>
<dbReference type="Gene3D" id="3.40.50.150">
    <property type="entry name" value="Vaccinia Virus protein VP39"/>
    <property type="match status" value="1"/>
</dbReference>
<keyword evidence="3" id="KW-0949">S-adenosyl-L-methionine</keyword>
<keyword evidence="1 6" id="KW-0489">Methyltransferase</keyword>
<dbReference type="Pfam" id="PF13847">
    <property type="entry name" value="Methyltransf_31"/>
    <property type="match status" value="1"/>
</dbReference>
<dbReference type="GO" id="GO:0032259">
    <property type="term" value="P:methylation"/>
    <property type="evidence" value="ECO:0007669"/>
    <property type="project" value="UniProtKB-KW"/>
</dbReference>
<dbReference type="InterPro" id="IPR002052">
    <property type="entry name" value="DNA_methylase_N6_adenine_CS"/>
</dbReference>